<sequence>MATINNHYHQQGISLHSHKAKHQFGSWGFGTRANESPSKPSY</sequence>
<accession>A0ABR5BPU7</accession>
<evidence type="ECO:0000313" key="1">
    <source>
        <dbReference type="EMBL" id="KIR77677.1"/>
    </source>
</evidence>
<name>A0ABR5BPU7_9TREE</name>
<proteinExistence type="predicted"/>
<protein>
    <submittedName>
        <fullName evidence="1">Uncharacterized protein</fullName>
    </submittedName>
</protein>
<keyword evidence="2" id="KW-1185">Reference proteome</keyword>
<dbReference type="Proteomes" id="UP000054272">
    <property type="component" value="Unassembled WGS sequence"/>
</dbReference>
<evidence type="ECO:0000313" key="2">
    <source>
        <dbReference type="Proteomes" id="UP000054272"/>
    </source>
</evidence>
<dbReference type="EMBL" id="KN848749">
    <property type="protein sequence ID" value="KIR77677.1"/>
    <property type="molecule type" value="Genomic_DNA"/>
</dbReference>
<reference evidence="1 2" key="1">
    <citation type="submission" date="2015-01" db="EMBL/GenBank/DDBJ databases">
        <title>The Genome Sequence of Cryptococcus gattii EJB2.</title>
        <authorList>
            <consortium name="The Broad Institute Genomics Platform"/>
            <person name="Cuomo C."/>
            <person name="Litvintseva A."/>
            <person name="Chen Y."/>
            <person name="Heitman J."/>
            <person name="Sun S."/>
            <person name="Springer D."/>
            <person name="Dromer F."/>
            <person name="Young S."/>
            <person name="Zeng Q."/>
            <person name="Gargeya S."/>
            <person name="Abouelleil A."/>
            <person name="Alvarado L."/>
            <person name="Chapman S.B."/>
            <person name="Gainer-Dewar J."/>
            <person name="Goldberg J."/>
            <person name="Griggs A."/>
            <person name="Gujja S."/>
            <person name="Hansen M."/>
            <person name="Howarth C."/>
            <person name="Imamovic A."/>
            <person name="Larimer J."/>
            <person name="Murphy C."/>
            <person name="Naylor J."/>
            <person name="Pearson M."/>
            <person name="Priest M."/>
            <person name="Roberts A."/>
            <person name="Saif S."/>
            <person name="Shea T."/>
            <person name="Sykes S."/>
            <person name="Wortman J."/>
            <person name="Nusbaum C."/>
            <person name="Birren B."/>
        </authorList>
    </citation>
    <scope>NUCLEOTIDE SEQUENCE [LARGE SCALE GENOMIC DNA]</scope>
    <source>
        <strain evidence="1 2">EJB2</strain>
    </source>
</reference>
<gene>
    <name evidence="1" type="ORF">I306_05413</name>
</gene>
<organism evidence="1 2">
    <name type="scientific">Cryptococcus gattii EJB2</name>
    <dbReference type="NCBI Taxonomy" id="1296103"/>
    <lineage>
        <taxon>Eukaryota</taxon>
        <taxon>Fungi</taxon>
        <taxon>Dikarya</taxon>
        <taxon>Basidiomycota</taxon>
        <taxon>Agaricomycotina</taxon>
        <taxon>Tremellomycetes</taxon>
        <taxon>Tremellales</taxon>
        <taxon>Cryptococcaceae</taxon>
        <taxon>Cryptococcus</taxon>
        <taxon>Cryptococcus gattii species complex</taxon>
    </lineage>
</organism>